<organism evidence="1">
    <name type="scientific">marine sediment metagenome</name>
    <dbReference type="NCBI Taxonomy" id="412755"/>
    <lineage>
        <taxon>unclassified sequences</taxon>
        <taxon>metagenomes</taxon>
        <taxon>ecological metagenomes</taxon>
    </lineage>
</organism>
<dbReference type="Gene3D" id="3.40.50.300">
    <property type="entry name" value="P-loop containing nucleotide triphosphate hydrolases"/>
    <property type="match status" value="1"/>
</dbReference>
<gene>
    <name evidence="1" type="ORF">S01H4_14010</name>
</gene>
<accession>X0YQY0</accession>
<protein>
    <submittedName>
        <fullName evidence="1">Uncharacterized protein</fullName>
    </submittedName>
</protein>
<dbReference type="AlphaFoldDB" id="X0YQY0"/>
<proteinExistence type="predicted"/>
<dbReference type="EMBL" id="BART01006154">
    <property type="protein sequence ID" value="GAG58640.1"/>
    <property type="molecule type" value="Genomic_DNA"/>
</dbReference>
<sequence length="184" mass="20741">MRELLTPLSALADKHKVAIVAITHPPKSKQANAVYQISGSVAFPAVARAVYMVGKDEHDQDLRYFFPTKNNLGNDNSGFAYKITETNNGAPVIEWEDEMIDVTPDIIEHSASNRKISKIDKAKAWIEDFLAEGPSPAPALKEQYLRAGHCEKTIKRALEELEFKPKKSSFKGPWIWRLPEDYDD</sequence>
<reference evidence="1" key="1">
    <citation type="journal article" date="2014" name="Front. Microbiol.">
        <title>High frequency of phylogenetically diverse reductive dehalogenase-homologous genes in deep subseafloor sedimentary metagenomes.</title>
        <authorList>
            <person name="Kawai M."/>
            <person name="Futagami T."/>
            <person name="Toyoda A."/>
            <person name="Takaki Y."/>
            <person name="Nishi S."/>
            <person name="Hori S."/>
            <person name="Arai W."/>
            <person name="Tsubouchi T."/>
            <person name="Morono Y."/>
            <person name="Uchiyama I."/>
            <person name="Ito T."/>
            <person name="Fujiyama A."/>
            <person name="Inagaki F."/>
            <person name="Takami H."/>
        </authorList>
    </citation>
    <scope>NUCLEOTIDE SEQUENCE</scope>
    <source>
        <strain evidence="1">Expedition CK06-06</strain>
    </source>
</reference>
<comment type="caution">
    <text evidence="1">The sequence shown here is derived from an EMBL/GenBank/DDBJ whole genome shotgun (WGS) entry which is preliminary data.</text>
</comment>
<evidence type="ECO:0000313" key="1">
    <source>
        <dbReference type="EMBL" id="GAG58640.1"/>
    </source>
</evidence>
<name>X0YQY0_9ZZZZ</name>
<dbReference type="InterPro" id="IPR027417">
    <property type="entry name" value="P-loop_NTPase"/>
</dbReference>